<evidence type="ECO:0000313" key="2">
    <source>
        <dbReference type="EMBL" id="MFC6035046.1"/>
    </source>
</evidence>
<evidence type="ECO:0000313" key="3">
    <source>
        <dbReference type="Proteomes" id="UP001596116"/>
    </source>
</evidence>
<dbReference type="Proteomes" id="UP001596116">
    <property type="component" value="Unassembled WGS sequence"/>
</dbReference>
<dbReference type="RefSeq" id="WP_379879624.1">
    <property type="nucleotide sequence ID" value="NZ_JBHPON010000001.1"/>
</dbReference>
<gene>
    <name evidence="2" type="ORF">ACFMB1_05790</name>
</gene>
<dbReference type="PANTHER" id="PTHR43441">
    <property type="entry name" value="RIBOSOMAL-PROTEIN-SERINE ACETYLTRANSFERASE"/>
    <property type="match status" value="1"/>
</dbReference>
<dbReference type="SUPFAM" id="SSF55729">
    <property type="entry name" value="Acyl-CoA N-acyltransferases (Nat)"/>
    <property type="match status" value="1"/>
</dbReference>
<reference evidence="2 3" key="1">
    <citation type="submission" date="2024-09" db="EMBL/GenBank/DDBJ databases">
        <authorList>
            <person name="Zhang Z.-H."/>
        </authorList>
    </citation>
    <scope>NUCLEOTIDE SEQUENCE [LARGE SCALE GENOMIC DNA]</scope>
    <source>
        <strain evidence="2 3">HHTR114</strain>
    </source>
</reference>
<dbReference type="Pfam" id="PF13302">
    <property type="entry name" value="Acetyltransf_3"/>
    <property type="match status" value="1"/>
</dbReference>
<organism evidence="2 3">
    <name type="scientific">Hyphococcus aureus</name>
    <dbReference type="NCBI Taxonomy" id="2666033"/>
    <lineage>
        <taxon>Bacteria</taxon>
        <taxon>Pseudomonadati</taxon>
        <taxon>Pseudomonadota</taxon>
        <taxon>Alphaproteobacteria</taxon>
        <taxon>Parvularculales</taxon>
        <taxon>Parvularculaceae</taxon>
        <taxon>Hyphococcus</taxon>
    </lineage>
</organism>
<evidence type="ECO:0000259" key="1">
    <source>
        <dbReference type="PROSITE" id="PS51186"/>
    </source>
</evidence>
<proteinExistence type="predicted"/>
<dbReference type="InterPro" id="IPR051908">
    <property type="entry name" value="Ribosomal_N-acetyltransferase"/>
</dbReference>
<dbReference type="InterPro" id="IPR000182">
    <property type="entry name" value="GNAT_dom"/>
</dbReference>
<dbReference type="EC" id="2.3.-.-" evidence="2"/>
<dbReference type="EMBL" id="JBHPON010000001">
    <property type="protein sequence ID" value="MFC6035046.1"/>
    <property type="molecule type" value="Genomic_DNA"/>
</dbReference>
<dbReference type="Gene3D" id="3.40.630.30">
    <property type="match status" value="1"/>
</dbReference>
<accession>A0ABW1KWL6</accession>
<sequence length="168" mass="18840">MLRFLDPDCDGRALHAIFGDEDCCTYLADPATTSVAETVSLLKKWNDGTENTTWAIVEREDGDALGRATLIPRERDIWEIGIMLCPGAQGRGLAMKALADIIDDGFDNRGARRIFADIDTDNTPSIRLFERLGFQREGVLRGTWLTHIGERDSVIFGLLRSDKRVWAR</sequence>
<keyword evidence="2" id="KW-0012">Acyltransferase</keyword>
<keyword evidence="2" id="KW-0808">Transferase</keyword>
<dbReference type="PANTHER" id="PTHR43441:SF11">
    <property type="entry name" value="RIBOSOMAL-PROTEIN-SERINE ACETYLTRANSFERASE"/>
    <property type="match status" value="1"/>
</dbReference>
<dbReference type="GO" id="GO:0016746">
    <property type="term" value="F:acyltransferase activity"/>
    <property type="evidence" value="ECO:0007669"/>
    <property type="project" value="UniProtKB-KW"/>
</dbReference>
<dbReference type="InterPro" id="IPR016181">
    <property type="entry name" value="Acyl_CoA_acyltransferase"/>
</dbReference>
<protein>
    <submittedName>
        <fullName evidence="2">GNAT family N-acetyltransferase</fullName>
        <ecNumber evidence="2">2.3.-.-</ecNumber>
    </submittedName>
</protein>
<feature type="domain" description="N-acetyltransferase" evidence="1">
    <location>
        <begin position="1"/>
        <end position="155"/>
    </location>
</feature>
<name>A0ABW1KWL6_9PROT</name>
<dbReference type="PROSITE" id="PS51186">
    <property type="entry name" value="GNAT"/>
    <property type="match status" value="1"/>
</dbReference>
<keyword evidence="3" id="KW-1185">Reference proteome</keyword>
<comment type="caution">
    <text evidence="2">The sequence shown here is derived from an EMBL/GenBank/DDBJ whole genome shotgun (WGS) entry which is preliminary data.</text>
</comment>